<dbReference type="HOGENOM" id="CLU_078530_0_0_6"/>
<evidence type="ECO:0000256" key="6">
    <source>
        <dbReference type="SAM" id="Phobius"/>
    </source>
</evidence>
<keyword evidence="3 6" id="KW-0812">Transmembrane</keyword>
<evidence type="ECO:0000256" key="4">
    <source>
        <dbReference type="ARBA" id="ARBA00022989"/>
    </source>
</evidence>
<dbReference type="eggNOG" id="COG0392">
    <property type="taxonomic scope" value="Bacteria"/>
</dbReference>
<evidence type="ECO:0000256" key="5">
    <source>
        <dbReference type="ARBA" id="ARBA00023136"/>
    </source>
</evidence>
<feature type="transmembrane region" description="Helical" evidence="6">
    <location>
        <begin position="170"/>
        <end position="189"/>
    </location>
</feature>
<feature type="transmembrane region" description="Helical" evidence="6">
    <location>
        <begin position="63"/>
        <end position="81"/>
    </location>
</feature>
<reference evidence="7 8" key="2">
    <citation type="submission" date="2011-11" db="EMBL/GenBank/DDBJ databases">
        <authorList>
            <consortium name="US DOE Joint Genome Institute"/>
            <person name="Lucas S."/>
            <person name="Han J."/>
            <person name="Lapidus A."/>
            <person name="Cheng J.-F."/>
            <person name="Goodwin L."/>
            <person name="Pitluck S."/>
            <person name="Peters L."/>
            <person name="Ovchinnikova G."/>
            <person name="Zhang X."/>
            <person name="Detter J.C."/>
            <person name="Han C."/>
            <person name="Tapia R."/>
            <person name="Land M."/>
            <person name="Hauser L."/>
            <person name="Kyrpides N."/>
            <person name="Ivanova N."/>
            <person name="Pagani I."/>
            <person name="Vogl K."/>
            <person name="Liu Z."/>
            <person name="Overmann J."/>
            <person name="Frigaard N.-U."/>
            <person name="Bryant D."/>
            <person name="Woyke T."/>
        </authorList>
    </citation>
    <scope>NUCLEOTIDE SEQUENCE [LARGE SCALE GENOMIC DNA]</scope>
    <source>
        <strain evidence="7 8">970</strain>
    </source>
</reference>
<keyword evidence="8" id="KW-1185">Reference proteome</keyword>
<gene>
    <name evidence="7" type="ORF">Thi970DRAFT_03621</name>
</gene>
<feature type="transmembrane region" description="Helical" evidence="6">
    <location>
        <begin position="302"/>
        <end position="322"/>
    </location>
</feature>
<dbReference type="InterPro" id="IPR022791">
    <property type="entry name" value="L-PG_synthase/AglD"/>
</dbReference>
<proteinExistence type="predicted"/>
<feature type="transmembrane region" description="Helical" evidence="6">
    <location>
        <begin position="223"/>
        <end position="246"/>
    </location>
</feature>
<organism evidence="7 8">
    <name type="scientific">Thiorhodovibrio frisius</name>
    <dbReference type="NCBI Taxonomy" id="631362"/>
    <lineage>
        <taxon>Bacteria</taxon>
        <taxon>Pseudomonadati</taxon>
        <taxon>Pseudomonadota</taxon>
        <taxon>Gammaproteobacteria</taxon>
        <taxon>Chromatiales</taxon>
        <taxon>Chromatiaceae</taxon>
        <taxon>Thiorhodovibrio</taxon>
    </lineage>
</organism>
<feature type="transmembrane region" description="Helical" evidence="6">
    <location>
        <begin position="144"/>
        <end position="164"/>
    </location>
</feature>
<sequence>MSPPVSPPGDFASPQPKEAVAKASLKLKRPREWLLGGALLLGLIVLVQLWIGWPQLLAPWLQFPPLLLIGLLMLSAGSYLARALRVQLYFAPLMAGAFPTTLRLSALHTTANVLLPMRLGELVFPWLMRRYFGQGMLGAGVSLIWIRLLDLHFLALIGWLILWLRSPSPLWPLAGVLWLSLLLVVPLVARPLSALPESGPRWRRTLRFLALAAPRENARLAGLYGWTALCWGAKFIAFSWVLGYFLPIDFWRLLAGVMGAELSSVLPFHGIGGAGSYELAILAALVPLGVPAKDALAGAVNLHLFMLGASLLFGLLALALPVRRAVDTQRP</sequence>
<evidence type="ECO:0000313" key="8">
    <source>
        <dbReference type="Proteomes" id="UP000002964"/>
    </source>
</evidence>
<dbReference type="OrthoDB" id="421014at2"/>
<feature type="transmembrane region" description="Helical" evidence="6">
    <location>
        <begin position="88"/>
        <end position="107"/>
    </location>
</feature>
<evidence type="ECO:0000256" key="2">
    <source>
        <dbReference type="ARBA" id="ARBA00022475"/>
    </source>
</evidence>
<evidence type="ECO:0000313" key="7">
    <source>
        <dbReference type="EMBL" id="EIC20009.1"/>
    </source>
</evidence>
<evidence type="ECO:0000256" key="3">
    <source>
        <dbReference type="ARBA" id="ARBA00022692"/>
    </source>
</evidence>
<dbReference type="EMBL" id="JH603170">
    <property type="protein sequence ID" value="EIC20009.1"/>
    <property type="molecule type" value="Genomic_DNA"/>
</dbReference>
<accession>H8Z3M0</accession>
<comment type="subcellular location">
    <subcellularLocation>
        <location evidence="1">Cell membrane</location>
        <topology evidence="1">Multi-pass membrane protein</topology>
    </subcellularLocation>
</comment>
<feature type="transmembrane region" description="Helical" evidence="6">
    <location>
        <begin position="33"/>
        <end position="51"/>
    </location>
</feature>
<evidence type="ECO:0000256" key="1">
    <source>
        <dbReference type="ARBA" id="ARBA00004651"/>
    </source>
</evidence>
<keyword evidence="4 6" id="KW-1133">Transmembrane helix</keyword>
<keyword evidence="5 6" id="KW-0472">Membrane</keyword>
<feature type="transmembrane region" description="Helical" evidence="6">
    <location>
        <begin position="266"/>
        <end position="290"/>
    </location>
</feature>
<dbReference type="Proteomes" id="UP000002964">
    <property type="component" value="Unassembled WGS sequence"/>
</dbReference>
<dbReference type="GO" id="GO:0005886">
    <property type="term" value="C:plasma membrane"/>
    <property type="evidence" value="ECO:0007669"/>
    <property type="project" value="UniProtKB-SubCell"/>
</dbReference>
<keyword evidence="2" id="KW-1003">Cell membrane</keyword>
<dbReference type="Pfam" id="PF03706">
    <property type="entry name" value="LPG_synthase_TM"/>
    <property type="match status" value="1"/>
</dbReference>
<dbReference type="AlphaFoldDB" id="H8Z3M0"/>
<name>H8Z3M0_9GAMM</name>
<protein>
    <submittedName>
        <fullName evidence="7">Putative integral membrane protein</fullName>
    </submittedName>
</protein>
<reference evidence="8" key="1">
    <citation type="submission" date="2011-06" db="EMBL/GenBank/DDBJ databases">
        <authorList>
            <consortium name="US DOE Joint Genome Institute (JGI-PGF)"/>
            <person name="Lucas S."/>
            <person name="Han J."/>
            <person name="Lapidus A."/>
            <person name="Cheng J.-F."/>
            <person name="Goodwin L."/>
            <person name="Pitluck S."/>
            <person name="Peters L."/>
            <person name="Land M.L."/>
            <person name="Hauser L."/>
            <person name="Vogl K."/>
            <person name="Liu Z."/>
            <person name="Overmann J."/>
            <person name="Frigaard N.-U."/>
            <person name="Bryant D.A."/>
            <person name="Woyke T.J."/>
        </authorList>
    </citation>
    <scope>NUCLEOTIDE SEQUENCE [LARGE SCALE GENOMIC DNA]</scope>
    <source>
        <strain evidence="8">970</strain>
    </source>
</reference>
<dbReference type="STRING" id="631362.Thi970DRAFT_03621"/>